<sequence>MRKIVATVLSLSLVLSVSVASSAPNEVKPDFIAAADQAIITSNNQEDKLEDLQKLGWEVVEPIVSDEIVTPLSTSGCGNVTNQAVLKHWDGVNNRYVYLIQANWDFSNSCSFDNESDKAPDILAIAVVNANGQPVGVQGEYAQIYVRDEDGDHRPAHGNVSGASGSGIVYTIDDVDGILDNIGDNGEAWFYIQKPSGSGPFYIQSRWRHTWADTKITLTGAGITFGNPSQPIGIIATWNTTIIPYSWDVFDSDSVAFN</sequence>
<gene>
    <name evidence="2" type="ORF">ACFQWB_05215</name>
</gene>
<name>A0ABW2V282_9BACL</name>
<feature type="signal peptide" evidence="1">
    <location>
        <begin position="1"/>
        <end position="22"/>
    </location>
</feature>
<comment type="caution">
    <text evidence="2">The sequence shown here is derived from an EMBL/GenBank/DDBJ whole genome shotgun (WGS) entry which is preliminary data.</text>
</comment>
<dbReference type="Proteomes" id="UP001596528">
    <property type="component" value="Unassembled WGS sequence"/>
</dbReference>
<dbReference type="RefSeq" id="WP_138789577.1">
    <property type="nucleotide sequence ID" value="NZ_JBHTGQ010000011.1"/>
</dbReference>
<protein>
    <recommendedName>
        <fullName evidence="4">Necrosis inducing protein (NPP1)</fullName>
    </recommendedName>
</protein>
<reference evidence="3" key="1">
    <citation type="journal article" date="2019" name="Int. J. Syst. Evol. Microbiol.">
        <title>The Global Catalogue of Microorganisms (GCM) 10K type strain sequencing project: providing services to taxonomists for standard genome sequencing and annotation.</title>
        <authorList>
            <consortium name="The Broad Institute Genomics Platform"/>
            <consortium name="The Broad Institute Genome Sequencing Center for Infectious Disease"/>
            <person name="Wu L."/>
            <person name="Ma J."/>
        </authorList>
    </citation>
    <scope>NUCLEOTIDE SEQUENCE [LARGE SCALE GENOMIC DNA]</scope>
    <source>
        <strain evidence="3">JCM 18657</strain>
    </source>
</reference>
<evidence type="ECO:0000313" key="3">
    <source>
        <dbReference type="Proteomes" id="UP001596528"/>
    </source>
</evidence>
<feature type="chain" id="PRO_5045063893" description="Necrosis inducing protein (NPP1)" evidence="1">
    <location>
        <begin position="23"/>
        <end position="258"/>
    </location>
</feature>
<accession>A0ABW2V282</accession>
<evidence type="ECO:0000256" key="1">
    <source>
        <dbReference type="SAM" id="SignalP"/>
    </source>
</evidence>
<keyword evidence="3" id="KW-1185">Reference proteome</keyword>
<dbReference type="EMBL" id="JBHTGQ010000011">
    <property type="protein sequence ID" value="MFC7749343.1"/>
    <property type="molecule type" value="Genomic_DNA"/>
</dbReference>
<organism evidence="2 3">
    <name type="scientific">Paenibacillus thermoaerophilus</name>
    <dbReference type="NCBI Taxonomy" id="1215385"/>
    <lineage>
        <taxon>Bacteria</taxon>
        <taxon>Bacillati</taxon>
        <taxon>Bacillota</taxon>
        <taxon>Bacilli</taxon>
        <taxon>Bacillales</taxon>
        <taxon>Paenibacillaceae</taxon>
        <taxon>Paenibacillus</taxon>
    </lineage>
</organism>
<evidence type="ECO:0000313" key="2">
    <source>
        <dbReference type="EMBL" id="MFC7749343.1"/>
    </source>
</evidence>
<evidence type="ECO:0008006" key="4">
    <source>
        <dbReference type="Google" id="ProtNLM"/>
    </source>
</evidence>
<keyword evidence="1" id="KW-0732">Signal</keyword>
<proteinExistence type="predicted"/>